<organism evidence="1 2">
    <name type="scientific">Pseudonocardia hydrocarbonoxydans</name>
    <dbReference type="NCBI Taxonomy" id="76726"/>
    <lineage>
        <taxon>Bacteria</taxon>
        <taxon>Bacillati</taxon>
        <taxon>Actinomycetota</taxon>
        <taxon>Actinomycetes</taxon>
        <taxon>Pseudonocardiales</taxon>
        <taxon>Pseudonocardiaceae</taxon>
        <taxon>Pseudonocardia</taxon>
    </lineage>
</organism>
<gene>
    <name evidence="1" type="ORF">PHY01_35840</name>
</gene>
<dbReference type="OrthoDB" id="9757917at2"/>
<keyword evidence="2" id="KW-1185">Reference proteome</keyword>
<name>A0A4Y3WSM1_9PSEU</name>
<evidence type="ECO:0000313" key="2">
    <source>
        <dbReference type="Proteomes" id="UP000320338"/>
    </source>
</evidence>
<comment type="caution">
    <text evidence="1">The sequence shown here is derived from an EMBL/GenBank/DDBJ whole genome shotgun (WGS) entry which is preliminary data.</text>
</comment>
<dbReference type="RefSeq" id="WP_141280135.1">
    <property type="nucleotide sequence ID" value="NZ_BAAARZ010000066.1"/>
</dbReference>
<evidence type="ECO:0008006" key="3">
    <source>
        <dbReference type="Google" id="ProtNLM"/>
    </source>
</evidence>
<accession>A0A4Y3WSM1</accession>
<evidence type="ECO:0000313" key="1">
    <source>
        <dbReference type="EMBL" id="GEC21301.1"/>
    </source>
</evidence>
<sequence length="1379" mass="151774">MPGPDIDFARIRPYGRPAGRADAFEELSSILLRIGAVTWPAGTRFQRFGNPDGGREGRGVLPNGDVWAWQSKYLFTFDASGAAQVTASIKRALDTEPTLTRYLVTLPMDLPAGDTEKRSSALTLWNDKVREWKALAAQSGMTVEFVFVGAHELTSALTASENEGRARYWFDADVLTEQWQRRRLEEAVAKAGRRYTPEAHVEVRTVAALHAVGRAAPFVDRWRGALAELREARRWGWRSPRGVVDLDPVLERCDDTLAAADTALESMIAALASTGDLPVVNQSLDDAFKAVQEVEDLLHQHCLTDGRYFVGDAATLSTHCRQAQSALWQAYDLANGALADAARTKRLVITGRAGMGKTHLFCDVASRRLDEGRATLLLLGQDFDARNLLSQFATISGLDGMADAAIASFAAAAEASGQIGLVMIDALNESDQPDRWPDDLRALLAVAGRYENVAVAVSCRTEFVDDVVGTEERPTVEHRGSAEATDRAIIRYAEEYGLEPPTFPVLGPEFGNPLFLKLTCETLSTLGASRFPFGSAGVTTICEAFLDAVNLRLSVPSRCDYDRASNPVAAVVRELAKRTGTTFDRDDVRRLAVSSLPGERVWSRSLLRGLIAEGVLIEVGRDRLAFGYQRLGDLFRATRLAERGSDAVRTWFRDLDDHRWSERGLLGALAVVVPEQHGVEFFELVADDDGMVARDVADSFLESLLLRAPDSVTPRAVSATKALLDDRPSPDDATEIWDRLLRIACIPGHPLNAEWLHEQLSSRDLPERDATWSQYLIGALDEDRSSPLGRLLEWAWPEDLARRHPVPDDVATLATMCLGWLLTTTDRRVRDRATKALTSVAERAPAGFVAGLARFRDVDDPYLVERLAAATCGAALRTVGEPVRSLADGMLALLGDGLPEHLMTRDYARHVADAARAQGWTGSLPSREPGEWPTHARPADEIDAIAGPPDYEYSSIWYSLTGMGDFGRYVLTPAVEHVLGDEPTPAGDVERAVFERVLDLGWTPDRFKDLDRNRDGGHDGVVERVGKKYQWIALHEVLGRLTDHFPVRPGWGEDTPRPYEHAEQVVWRDIDPTVLVRKPGPPPQPPWFAPVVADFPAAVVDNYPDDTSGIPDPLDLLAVTDPDGTDWLTLVGNHTWNQPLPVEVVAKQVPRLVTWMQLHAYLVPLTQVDELASWARGQDWFGRWMPEYAELHNLLLGAHPDGPEWDAADGLVEWRRGWEAGQPLDLRQCALWYGGTGTGRDTSASAETSGFVPTRPVVVMLGLSDGRDFRWQDADGLAVQDPSAAAGGPGSLLLRRDLAARLRVEGGMTVFWTVLVGRELHQPDHRPADDYRWVSASASYVLDDDTVRKVHSVATRCRPGPETEHAIAWPVRAADRGAG</sequence>
<dbReference type="InterPro" id="IPR027417">
    <property type="entry name" value="P-loop_NTPase"/>
</dbReference>
<reference evidence="1 2" key="1">
    <citation type="submission" date="2019-06" db="EMBL/GenBank/DDBJ databases">
        <title>Whole genome shotgun sequence of Pseudonocardia hydrocarbonoxydans NBRC 14498.</title>
        <authorList>
            <person name="Hosoyama A."/>
            <person name="Uohara A."/>
            <person name="Ohji S."/>
            <person name="Ichikawa N."/>
        </authorList>
    </citation>
    <scope>NUCLEOTIDE SEQUENCE [LARGE SCALE GENOMIC DNA]</scope>
    <source>
        <strain evidence="1 2">NBRC 14498</strain>
    </source>
</reference>
<dbReference type="Proteomes" id="UP000320338">
    <property type="component" value="Unassembled WGS sequence"/>
</dbReference>
<dbReference type="SUPFAM" id="SSF52540">
    <property type="entry name" value="P-loop containing nucleoside triphosphate hydrolases"/>
    <property type="match status" value="1"/>
</dbReference>
<proteinExistence type="predicted"/>
<protein>
    <recommendedName>
        <fullName evidence="3">ATP-binding protein</fullName>
    </recommendedName>
</protein>
<dbReference type="EMBL" id="BJNG01000031">
    <property type="protein sequence ID" value="GEC21301.1"/>
    <property type="molecule type" value="Genomic_DNA"/>
</dbReference>